<reference evidence="13" key="3">
    <citation type="submission" date="2023-05" db="EMBL/GenBank/DDBJ databases">
        <authorList>
            <person name="Smith C.H."/>
        </authorList>
    </citation>
    <scope>NUCLEOTIDE SEQUENCE</scope>
    <source>
        <strain evidence="13">CHS0354</strain>
        <tissue evidence="13">Mantle</tissue>
    </source>
</reference>
<evidence type="ECO:0000256" key="7">
    <source>
        <dbReference type="SAM" id="MobiDB-lite"/>
    </source>
</evidence>
<dbReference type="SUPFAM" id="SSF81995">
    <property type="entry name" value="beta-sandwich domain of Sec23/24"/>
    <property type="match status" value="1"/>
</dbReference>
<dbReference type="InterPro" id="IPR036175">
    <property type="entry name" value="Sec23/24_helical_dom_sf"/>
</dbReference>
<gene>
    <name evidence="13" type="ORF">CHS0354_007244</name>
</gene>
<comment type="subcellular location">
    <subcellularLocation>
        <location evidence="1">Cytoplasmic vesicle</location>
        <location evidence="1">COPII-coated vesicle membrane</location>
        <topology evidence="1">Peripheral membrane protein</topology>
        <orientation evidence="1">Cytoplasmic side</orientation>
    </subcellularLocation>
    <subcellularLocation>
        <location evidence="2">Endoplasmic reticulum membrane</location>
        <topology evidence="2">Peripheral membrane protein</topology>
        <orientation evidence="2">Cytoplasmic side</orientation>
    </subcellularLocation>
</comment>
<feature type="domain" description="Gelsolin-like" evidence="8">
    <location>
        <begin position="1047"/>
        <end position="1113"/>
    </location>
</feature>
<dbReference type="SUPFAM" id="SSF82919">
    <property type="entry name" value="Zn-finger domain of Sec23/24"/>
    <property type="match status" value="1"/>
</dbReference>
<dbReference type="FunFam" id="3.40.50.410:FF:000020">
    <property type="entry name" value="protein transport protein Sec24D isoform X1"/>
    <property type="match status" value="1"/>
</dbReference>
<dbReference type="Gene3D" id="3.40.20.10">
    <property type="entry name" value="Severin"/>
    <property type="match status" value="1"/>
</dbReference>
<dbReference type="InterPro" id="IPR007123">
    <property type="entry name" value="Gelsolin-like_dom"/>
</dbReference>
<dbReference type="InterPro" id="IPR036180">
    <property type="entry name" value="Gelsolin-like_dom_sf"/>
</dbReference>
<comment type="similarity">
    <text evidence="3">Belongs to the SEC23/SEC24 family. SEC24 subfamily.</text>
</comment>
<evidence type="ECO:0000259" key="8">
    <source>
        <dbReference type="Pfam" id="PF00626"/>
    </source>
</evidence>
<comment type="caution">
    <text evidence="13">The sequence shown here is derived from an EMBL/GenBank/DDBJ whole genome shotgun (WGS) entry which is preliminary data.</text>
</comment>
<dbReference type="GO" id="GO:0006886">
    <property type="term" value="P:intracellular protein transport"/>
    <property type="evidence" value="ECO:0007669"/>
    <property type="project" value="InterPro"/>
</dbReference>
<feature type="compositionally biased region" description="Polar residues" evidence="7">
    <location>
        <begin position="293"/>
        <end position="303"/>
    </location>
</feature>
<dbReference type="InterPro" id="IPR029006">
    <property type="entry name" value="ADF-H/Gelsolin-like_dom_sf"/>
</dbReference>
<dbReference type="InterPro" id="IPR041742">
    <property type="entry name" value="Sec24-like_trunk_dom"/>
</dbReference>
<accession>A0AAE0TDA0</accession>
<dbReference type="Gene3D" id="3.40.50.410">
    <property type="entry name" value="von Willebrand factor, type A domain"/>
    <property type="match status" value="1"/>
</dbReference>
<dbReference type="InterPro" id="IPR006900">
    <property type="entry name" value="Sec23/24_helical_dom"/>
</dbReference>
<dbReference type="GO" id="GO:0070971">
    <property type="term" value="C:endoplasmic reticulum exit site"/>
    <property type="evidence" value="ECO:0007669"/>
    <property type="project" value="TreeGrafter"/>
</dbReference>
<feature type="compositionally biased region" description="Polar residues" evidence="7">
    <location>
        <begin position="390"/>
        <end position="399"/>
    </location>
</feature>
<reference evidence="13" key="2">
    <citation type="journal article" date="2021" name="Genome Biol. Evol.">
        <title>Developing a high-quality reference genome for a parasitic bivalve with doubly uniparental inheritance (Bivalvia: Unionida).</title>
        <authorList>
            <person name="Smith C.H."/>
        </authorList>
    </citation>
    <scope>NUCLEOTIDE SEQUENCE</scope>
    <source>
        <strain evidence="13">CHS0354</strain>
        <tissue evidence="13">Mantle</tissue>
    </source>
</reference>
<feature type="domain" description="Sec23/Sec24 beta-sandwich" evidence="12">
    <location>
        <begin position="830"/>
        <end position="913"/>
    </location>
</feature>
<dbReference type="Pfam" id="PF04810">
    <property type="entry name" value="zf-Sec23_Sec24"/>
    <property type="match status" value="1"/>
</dbReference>
<dbReference type="InterPro" id="IPR036174">
    <property type="entry name" value="Znf_Sec23_Sec24_sf"/>
</dbReference>
<keyword evidence="5" id="KW-0653">Protein transport</keyword>
<proteinExistence type="inferred from homology"/>
<dbReference type="Gene3D" id="2.60.40.1670">
    <property type="entry name" value="beta-sandwich domain of Sec23/24"/>
    <property type="match status" value="1"/>
</dbReference>
<dbReference type="CDD" id="cd01479">
    <property type="entry name" value="Sec24-like"/>
    <property type="match status" value="1"/>
</dbReference>
<dbReference type="InterPro" id="IPR036465">
    <property type="entry name" value="vWFA_dom_sf"/>
</dbReference>
<reference evidence="13" key="1">
    <citation type="journal article" date="2021" name="Genome Biol. Evol.">
        <title>A High-Quality Reference Genome for a Parasitic Bivalve with Doubly Uniparental Inheritance (Bivalvia: Unionida).</title>
        <authorList>
            <person name="Smith C.H."/>
        </authorList>
    </citation>
    <scope>NUCLEOTIDE SEQUENCE</scope>
    <source>
        <strain evidence="13">CHS0354</strain>
    </source>
</reference>
<feature type="region of interest" description="Disordered" evidence="7">
    <location>
        <begin position="1"/>
        <end position="433"/>
    </location>
</feature>
<dbReference type="InterPro" id="IPR012990">
    <property type="entry name" value="Beta-sandwich_Sec23_24"/>
</dbReference>
<feature type="domain" description="Sec23/Sec24 trunk" evidence="10">
    <location>
        <begin position="580"/>
        <end position="824"/>
    </location>
</feature>
<feature type="compositionally biased region" description="Low complexity" evidence="7">
    <location>
        <begin position="115"/>
        <end position="125"/>
    </location>
</feature>
<evidence type="ECO:0008006" key="15">
    <source>
        <dbReference type="Google" id="ProtNLM"/>
    </source>
</evidence>
<evidence type="ECO:0000256" key="3">
    <source>
        <dbReference type="ARBA" id="ARBA00008334"/>
    </source>
</evidence>
<dbReference type="GO" id="GO:0005789">
    <property type="term" value="C:endoplasmic reticulum membrane"/>
    <property type="evidence" value="ECO:0007669"/>
    <property type="project" value="UniProtKB-SubCell"/>
</dbReference>
<evidence type="ECO:0000256" key="5">
    <source>
        <dbReference type="ARBA" id="ARBA00022927"/>
    </source>
</evidence>
<evidence type="ECO:0000313" key="14">
    <source>
        <dbReference type="Proteomes" id="UP001195483"/>
    </source>
</evidence>
<dbReference type="Pfam" id="PF04811">
    <property type="entry name" value="Sec23_trunk"/>
    <property type="match status" value="1"/>
</dbReference>
<dbReference type="PANTHER" id="PTHR13803">
    <property type="entry name" value="SEC24-RELATED PROTEIN"/>
    <property type="match status" value="1"/>
</dbReference>
<dbReference type="Proteomes" id="UP001195483">
    <property type="component" value="Unassembled WGS sequence"/>
</dbReference>
<feature type="compositionally biased region" description="Pro residues" evidence="7">
    <location>
        <begin position="126"/>
        <end position="139"/>
    </location>
</feature>
<dbReference type="SUPFAM" id="SSF53300">
    <property type="entry name" value="vWA-like"/>
    <property type="match status" value="1"/>
</dbReference>
<sequence length="1176" mass="126750">MNPQFPGQYGQGPQPIYRGPPGPGQIGGQRPPGPNMYNGHNMGPPGQFGGPPQPPKTGPGPVQNGPQQGSYSGPQGDNYYGAGPPTSIQNKPPMGQGQFQPPSGISLGGGPMPPSSMGMQRGPTGPNQPPPHIGPPLGPPTSTGQIANQIGAMSLSGPLPPGPGPLPPGAGPLPPGAGLRGNQPPNSMGQGSVMAPHLDPRSPTGMGSPSTSSAASPHSMSMPPSGRGMPPSGIGMPPSNIGGPGSGFGSAPQQPPHIVGGMPPSSMGMPLSGQGYGGAPHPSSGMVPGYATPLSSVETQSGMNPPPPMSFSGSTTPSSTGYNQQPTFAGGLPPNQYTGFPGGPSLGPGASQPGSQPPPQQGQFMGANSIHSMQPYSAGLGGAMPPGSRQPASSMQPPQQKRLDPDQMPSPIQVIEDDRRNRGGTFQTSVKGGMPPLVTTDFITQDQGNCNPAFVRSTMYNIPCTSDMMKSSNIPMALTVSPFAKLKEQETPPPLVDLGEVGPVRCKRCKAYMNSYNIFIDGGRRFQCAFCGAATDVPAEYFAHLDHTGKRTDFYNRPELCLGSYDFVATKDYCKNGVLPQAPAFIFMIDVSYNSVKSGLVNLICERLKCDILVNLPKEAGSEESEIRVGFVTYAKEIHFYNVKGSLAQPQMLVVSDLEDVFVPLLDGFLVKLSESEAVIDSLLSQIPEMFVESRETEIVLGPVIQAGLDALKSAERSGKLFIFHTSLPIAEAPGKLKNRDDRKLLGTEKEKTILSPQTNFYTKLGQDCVSAACSVDIFLFPNSYVDVATIAEICRITGGNMYKYSYFQCDIDGDRFIEDLKQDVKGQKAFDAIMRIRTSTGIRPVDFFGNFYMSNTTDVELCAIDCYQAVTMEIKHDDKLNESDGAFIQVAVLYTGITGQRRLRIHNLSLNCCVQLADLFRSCELDTLINYMAKFAIRNVLNKTPKDTREHIMTQTAEILACYRKNCASPSSAGQLILPECMKLLPLYANCVIKNDGIQGGSDISTDDRSYLMHMISSMDVKSSSVFFYPRLLPIHNLDPHSAEFPAAIRCSSERLQEDGVYILENGISMFMWIGHNVDPAWVKEVFGVQSAAQIDIDKCRLMDLDNPTSQRVRDVIKRIRSERHRYMKLTVVRQRDNLEPWFNHFLVEDKGLTGSASYVDFLCHIHKEIRNLLN</sequence>
<dbReference type="GO" id="GO:0030127">
    <property type="term" value="C:COPII vesicle coat"/>
    <property type="evidence" value="ECO:0007669"/>
    <property type="project" value="InterPro"/>
</dbReference>
<dbReference type="Pfam" id="PF08033">
    <property type="entry name" value="Sec23_BS"/>
    <property type="match status" value="1"/>
</dbReference>
<evidence type="ECO:0000259" key="12">
    <source>
        <dbReference type="Pfam" id="PF08033"/>
    </source>
</evidence>
<dbReference type="Pfam" id="PF00626">
    <property type="entry name" value="Gelsolin"/>
    <property type="match status" value="1"/>
</dbReference>
<dbReference type="PANTHER" id="PTHR13803:SF4">
    <property type="entry name" value="SECRETORY 24CD, ISOFORM C"/>
    <property type="match status" value="1"/>
</dbReference>
<feature type="compositionally biased region" description="Low complexity" evidence="7">
    <location>
        <begin position="310"/>
        <end position="320"/>
    </location>
</feature>
<dbReference type="GO" id="GO:0090110">
    <property type="term" value="P:COPII-coated vesicle cargo loading"/>
    <property type="evidence" value="ECO:0007669"/>
    <property type="project" value="TreeGrafter"/>
</dbReference>
<organism evidence="13 14">
    <name type="scientific">Potamilus streckersoni</name>
    <dbReference type="NCBI Taxonomy" id="2493646"/>
    <lineage>
        <taxon>Eukaryota</taxon>
        <taxon>Metazoa</taxon>
        <taxon>Spiralia</taxon>
        <taxon>Lophotrochozoa</taxon>
        <taxon>Mollusca</taxon>
        <taxon>Bivalvia</taxon>
        <taxon>Autobranchia</taxon>
        <taxon>Heteroconchia</taxon>
        <taxon>Palaeoheterodonta</taxon>
        <taxon>Unionida</taxon>
        <taxon>Unionoidea</taxon>
        <taxon>Unionidae</taxon>
        <taxon>Ambleminae</taxon>
        <taxon>Lampsilini</taxon>
        <taxon>Potamilus</taxon>
    </lineage>
</organism>
<feature type="domain" description="Sec23/Sec24 helical" evidence="11">
    <location>
        <begin position="926"/>
        <end position="1026"/>
    </location>
</feature>
<keyword evidence="14" id="KW-1185">Reference proteome</keyword>
<dbReference type="GO" id="GO:0000149">
    <property type="term" value="F:SNARE binding"/>
    <property type="evidence" value="ECO:0007669"/>
    <property type="project" value="TreeGrafter"/>
</dbReference>
<name>A0AAE0TDA0_9BIVA</name>
<dbReference type="SUPFAM" id="SSF82754">
    <property type="entry name" value="C-terminal, gelsolin-like domain of Sec23/24"/>
    <property type="match status" value="1"/>
</dbReference>
<dbReference type="AlphaFoldDB" id="A0AAE0TDA0"/>
<dbReference type="Pfam" id="PF04815">
    <property type="entry name" value="Sec23_helical"/>
    <property type="match status" value="1"/>
</dbReference>
<dbReference type="InterPro" id="IPR006895">
    <property type="entry name" value="Znf_Sec23_Sec24"/>
</dbReference>
<protein>
    <recommendedName>
        <fullName evidence="15">Protein transport protein Sec24C</fullName>
    </recommendedName>
</protein>
<evidence type="ECO:0000256" key="6">
    <source>
        <dbReference type="ARBA" id="ARBA00023329"/>
    </source>
</evidence>
<feature type="compositionally biased region" description="Pro residues" evidence="7">
    <location>
        <begin position="158"/>
        <end position="175"/>
    </location>
</feature>
<evidence type="ECO:0000256" key="1">
    <source>
        <dbReference type="ARBA" id="ARBA00004299"/>
    </source>
</evidence>
<dbReference type="Gene3D" id="1.20.120.730">
    <property type="entry name" value="Sec23/Sec24 helical domain"/>
    <property type="match status" value="1"/>
</dbReference>
<evidence type="ECO:0000259" key="10">
    <source>
        <dbReference type="Pfam" id="PF04811"/>
    </source>
</evidence>
<evidence type="ECO:0000256" key="2">
    <source>
        <dbReference type="ARBA" id="ARBA00004397"/>
    </source>
</evidence>
<dbReference type="InterPro" id="IPR050550">
    <property type="entry name" value="SEC23_SEC24_subfamily"/>
</dbReference>
<feature type="compositionally biased region" description="Low complexity" evidence="7">
    <location>
        <begin position="201"/>
        <end position="241"/>
    </location>
</feature>
<feature type="compositionally biased region" description="Low complexity" evidence="7">
    <location>
        <begin position="59"/>
        <end position="76"/>
    </location>
</feature>
<evidence type="ECO:0000259" key="9">
    <source>
        <dbReference type="Pfam" id="PF04810"/>
    </source>
</evidence>
<dbReference type="GO" id="GO:0008270">
    <property type="term" value="F:zinc ion binding"/>
    <property type="evidence" value="ECO:0007669"/>
    <property type="project" value="InterPro"/>
</dbReference>
<feature type="domain" description="Zinc finger Sec23/Sec24-type" evidence="9">
    <location>
        <begin position="503"/>
        <end position="541"/>
    </location>
</feature>
<evidence type="ECO:0000259" key="11">
    <source>
        <dbReference type="Pfam" id="PF04815"/>
    </source>
</evidence>
<evidence type="ECO:0000256" key="4">
    <source>
        <dbReference type="ARBA" id="ARBA00022448"/>
    </source>
</evidence>
<keyword evidence="6" id="KW-0968">Cytoplasmic vesicle</keyword>
<dbReference type="Gene3D" id="2.30.30.380">
    <property type="entry name" value="Zn-finger domain of Sec23/24"/>
    <property type="match status" value="1"/>
</dbReference>
<evidence type="ECO:0000313" key="13">
    <source>
        <dbReference type="EMBL" id="KAK3608229.1"/>
    </source>
</evidence>
<dbReference type="EMBL" id="JAEAOA010000502">
    <property type="protein sequence ID" value="KAK3608229.1"/>
    <property type="molecule type" value="Genomic_DNA"/>
</dbReference>
<feature type="compositionally biased region" description="Low complexity" evidence="7">
    <location>
        <begin position="1"/>
        <end position="17"/>
    </location>
</feature>
<dbReference type="InterPro" id="IPR006896">
    <property type="entry name" value="Sec23/24_trunk_dom"/>
</dbReference>
<dbReference type="SUPFAM" id="SSF81811">
    <property type="entry name" value="Helical domain of Sec23/24"/>
    <property type="match status" value="1"/>
</dbReference>
<keyword evidence="4" id="KW-0813">Transport</keyword>